<dbReference type="Pfam" id="PF01558">
    <property type="entry name" value="POR"/>
    <property type="match status" value="1"/>
</dbReference>
<dbReference type="InterPro" id="IPR019752">
    <property type="entry name" value="Pyrv/ketoisovalerate_OxRed_cat"/>
</dbReference>
<name>A0A2N9LFG6_9BACT</name>
<reference evidence="6" key="1">
    <citation type="submission" date="2018-02" db="EMBL/GenBank/DDBJ databases">
        <authorList>
            <person name="Hausmann B."/>
        </authorList>
    </citation>
    <scope>NUCLEOTIDE SEQUENCE [LARGE SCALE GENOMIC DNA]</scope>
    <source>
        <strain evidence="6">Peat soil MAG SbA5</strain>
    </source>
</reference>
<dbReference type="GO" id="GO:0045333">
    <property type="term" value="P:cellular respiration"/>
    <property type="evidence" value="ECO:0007669"/>
    <property type="project" value="UniProtKB-ARBA"/>
</dbReference>
<dbReference type="Proteomes" id="UP000239735">
    <property type="component" value="Unassembled WGS sequence"/>
</dbReference>
<evidence type="ECO:0000259" key="4">
    <source>
        <dbReference type="Pfam" id="PF02775"/>
    </source>
</evidence>
<dbReference type="Pfam" id="PF02775">
    <property type="entry name" value="TPP_enzyme_C"/>
    <property type="match status" value="1"/>
</dbReference>
<dbReference type="Gene3D" id="3.40.920.10">
    <property type="entry name" value="Pyruvate-ferredoxin oxidoreductase, PFOR, domain III"/>
    <property type="match status" value="1"/>
</dbReference>
<dbReference type="PANTHER" id="PTHR48084">
    <property type="entry name" value="2-OXOGLUTARATE OXIDOREDUCTASE SUBUNIT KORB-RELATED"/>
    <property type="match status" value="1"/>
</dbReference>
<gene>
    <name evidence="5" type="primary">vorA</name>
    <name evidence="5" type="ORF">SBA5_330043</name>
</gene>
<dbReference type="OrthoDB" id="9775140at2"/>
<dbReference type="InterPro" id="IPR029061">
    <property type="entry name" value="THDP-binding"/>
</dbReference>
<dbReference type="PANTHER" id="PTHR48084:SF3">
    <property type="entry name" value="SUBUNIT OF PYRUVATE:FLAVODOXIN OXIDOREDUCTASE"/>
    <property type="match status" value="1"/>
</dbReference>
<sequence>MSSEHVTSAESYQGTTPVVPNEAEKPAGFSPSESADPTLDYTVAHGRAKAFYEHYERKDELQHQTHYCPGCGHGTVHKMLARAIDDLGVQDRTILVGPVGCSVFTYYYFDVGNVQAAHGRAPAVATAMKRSRPNSIVISYQGDGDLSAIGSAEILHAANRGENITVIFVNNAIYSMTGGQCAPTTLLGQKSTTTPDGRSAATEGYPLHVSELLSTLEAPVYIERVALGDNKQVAQASRAIKRALENQVRGLGFSLIEVLSPCPTIWKMTPVDAQRWVHDVMEKTFPLGVFCDRTKERTPQPHALESSAAPGTLPKAAPTLADIPGILGVAEENLPEGNAHAVVSEHDIDLQVRIAGFGGQGVLLLGEVLAEAGLDAGLEVSWLPSYGPEMRSGTSNCCVRIESETIDSPLVNSPNVLVAMNEPSLRKFDKSVRPGGWVIYNGDEFPANCARDDVHVLALPFTHLADELGDTRASNMVMLGALLEITGVLPQASIDAALRRLVKNPRWVELDERAMARGRELYKESLLGGVKCVPMAIQT</sequence>
<dbReference type="SUPFAM" id="SSF53323">
    <property type="entry name" value="Pyruvate-ferredoxin oxidoreductase, PFOR, domain III"/>
    <property type="match status" value="1"/>
</dbReference>
<feature type="domain" description="Pyruvate/ketoisovalerate oxidoreductase catalytic" evidence="3">
    <location>
        <begin position="358"/>
        <end position="519"/>
    </location>
</feature>
<protein>
    <submittedName>
        <fullName evidence="5">Ketoisovalerate oxidoreductase subunit VorA</fullName>
        <ecNumber evidence="5">1.2.7.7</ecNumber>
    </submittedName>
</protein>
<dbReference type="InterPro" id="IPR051457">
    <property type="entry name" value="2-oxoacid:Fd_oxidoreductase"/>
</dbReference>
<dbReference type="InterPro" id="IPR011766">
    <property type="entry name" value="TPP_enzyme_TPP-bd"/>
</dbReference>
<keyword evidence="1 5" id="KW-0560">Oxidoreductase</keyword>
<accession>A0A2N9LFG6</accession>
<evidence type="ECO:0000256" key="1">
    <source>
        <dbReference type="ARBA" id="ARBA00023002"/>
    </source>
</evidence>
<dbReference type="GO" id="GO:0044281">
    <property type="term" value="P:small molecule metabolic process"/>
    <property type="evidence" value="ECO:0007669"/>
    <property type="project" value="UniProtKB-ARBA"/>
</dbReference>
<dbReference type="GO" id="GO:0030976">
    <property type="term" value="F:thiamine pyrophosphate binding"/>
    <property type="evidence" value="ECO:0007669"/>
    <property type="project" value="InterPro"/>
</dbReference>
<dbReference type="AlphaFoldDB" id="A0A2N9LFG6"/>
<dbReference type="EC" id="1.2.7.7" evidence="5"/>
<evidence type="ECO:0000313" key="6">
    <source>
        <dbReference type="Proteomes" id="UP000239735"/>
    </source>
</evidence>
<dbReference type="CDD" id="cd03375">
    <property type="entry name" value="TPP_OGFOR"/>
    <property type="match status" value="1"/>
</dbReference>
<evidence type="ECO:0000259" key="3">
    <source>
        <dbReference type="Pfam" id="PF01558"/>
    </source>
</evidence>
<feature type="domain" description="Thiamine pyrophosphate enzyme TPP-binding" evidence="4">
    <location>
        <begin position="107"/>
        <end position="257"/>
    </location>
</feature>
<dbReference type="Gene3D" id="3.40.50.970">
    <property type="match status" value="1"/>
</dbReference>
<feature type="region of interest" description="Disordered" evidence="2">
    <location>
        <begin position="1"/>
        <end position="38"/>
    </location>
</feature>
<proteinExistence type="predicted"/>
<evidence type="ECO:0000313" key="5">
    <source>
        <dbReference type="EMBL" id="SPE22001.1"/>
    </source>
</evidence>
<evidence type="ECO:0000256" key="2">
    <source>
        <dbReference type="SAM" id="MobiDB-lite"/>
    </source>
</evidence>
<dbReference type="EMBL" id="OKRB01000090">
    <property type="protein sequence ID" value="SPE22001.1"/>
    <property type="molecule type" value="Genomic_DNA"/>
</dbReference>
<dbReference type="GO" id="GO:0043807">
    <property type="term" value="F:3-methyl-2-oxobutanoate dehydrogenase (ferredoxin) activity"/>
    <property type="evidence" value="ECO:0007669"/>
    <property type="project" value="UniProtKB-EC"/>
</dbReference>
<dbReference type="SUPFAM" id="SSF52518">
    <property type="entry name" value="Thiamin diphosphate-binding fold (THDP-binding)"/>
    <property type="match status" value="1"/>
</dbReference>
<dbReference type="InterPro" id="IPR002869">
    <property type="entry name" value="Pyrv_flavodox_OxRed_cen"/>
</dbReference>
<feature type="compositionally biased region" description="Polar residues" evidence="2">
    <location>
        <begin position="1"/>
        <end position="18"/>
    </location>
</feature>
<organism evidence="5 6">
    <name type="scientific">Candidatus Sulfuritelmatomonas gaucii</name>
    <dbReference type="NCBI Taxonomy" id="2043161"/>
    <lineage>
        <taxon>Bacteria</taxon>
        <taxon>Pseudomonadati</taxon>
        <taxon>Acidobacteriota</taxon>
        <taxon>Terriglobia</taxon>
        <taxon>Terriglobales</taxon>
        <taxon>Acidobacteriaceae</taxon>
        <taxon>Candidatus Sulfuritelmatomonas</taxon>
    </lineage>
</organism>